<dbReference type="RefSeq" id="WP_254418251.1">
    <property type="nucleotide sequence ID" value="NZ_BAAAJB010000012.1"/>
</dbReference>
<dbReference type="CDD" id="cd00093">
    <property type="entry name" value="HTH_XRE"/>
    <property type="match status" value="1"/>
</dbReference>
<dbReference type="SUPFAM" id="SSF47413">
    <property type="entry name" value="lambda repressor-like DNA-binding domains"/>
    <property type="match status" value="1"/>
</dbReference>
<dbReference type="EMBL" id="CP099837">
    <property type="protein sequence ID" value="USY18949.1"/>
    <property type="molecule type" value="Genomic_DNA"/>
</dbReference>
<dbReference type="Proteomes" id="UP001055940">
    <property type="component" value="Chromosome"/>
</dbReference>
<proteinExistence type="predicted"/>
<dbReference type="InterPro" id="IPR043917">
    <property type="entry name" value="DUF5753"/>
</dbReference>
<feature type="domain" description="HTH cro/C1-type" evidence="1">
    <location>
        <begin position="18"/>
        <end position="73"/>
    </location>
</feature>
<dbReference type="PROSITE" id="PS50943">
    <property type="entry name" value="HTH_CROC1"/>
    <property type="match status" value="1"/>
</dbReference>
<evidence type="ECO:0000259" key="1">
    <source>
        <dbReference type="PROSITE" id="PS50943"/>
    </source>
</evidence>
<dbReference type="Pfam" id="PF13560">
    <property type="entry name" value="HTH_31"/>
    <property type="match status" value="1"/>
</dbReference>
<dbReference type="SMART" id="SM00530">
    <property type="entry name" value="HTH_XRE"/>
    <property type="match status" value="1"/>
</dbReference>
<organism evidence="2 3">
    <name type="scientific">Nocardiopsis exhalans</name>
    <dbReference type="NCBI Taxonomy" id="163604"/>
    <lineage>
        <taxon>Bacteria</taxon>
        <taxon>Bacillati</taxon>
        <taxon>Actinomycetota</taxon>
        <taxon>Actinomycetes</taxon>
        <taxon>Streptosporangiales</taxon>
        <taxon>Nocardiopsidaceae</taxon>
        <taxon>Nocardiopsis</taxon>
    </lineage>
</organism>
<sequence length="286" mass="32524">MQRPHSPTIRLRRLGFELRRLRETHRLTLEEASKSSGVPRTTLSKIETAESRRTRTRDLDALADLYEVSDETRAAFHQLYRESKEKGWWYQYKELFGTSGLPAFEVEASLIRTYEAQVIPGLLQTADYARAVFTGTNAFAEEEIKRHVEARMERQSILTRLYPPEYAAIIDEAALRRCAGGKEAMREQLLHLAHMATRPNISIHALPFSAGMHAANLGGFQIMEFSEAADPTVGYAETPTYCVFVEGQDEIRTYDAMWREAHNASLTVAQTIDFIYELSASLEDVT</sequence>
<dbReference type="InterPro" id="IPR001387">
    <property type="entry name" value="Cro/C1-type_HTH"/>
</dbReference>
<dbReference type="InterPro" id="IPR010982">
    <property type="entry name" value="Lambda_DNA-bd_dom_sf"/>
</dbReference>
<dbReference type="Gene3D" id="1.10.260.40">
    <property type="entry name" value="lambda repressor-like DNA-binding domains"/>
    <property type="match status" value="1"/>
</dbReference>
<evidence type="ECO:0000313" key="2">
    <source>
        <dbReference type="EMBL" id="USY18949.1"/>
    </source>
</evidence>
<dbReference type="Pfam" id="PF19054">
    <property type="entry name" value="DUF5753"/>
    <property type="match status" value="1"/>
</dbReference>
<protein>
    <submittedName>
        <fullName evidence="2">Helix-turn-helix domain-containing protein</fullName>
    </submittedName>
</protein>
<reference evidence="2" key="1">
    <citation type="submission" date="2022-06" db="EMBL/GenBank/DDBJ databases">
        <authorList>
            <person name="Ping M."/>
        </authorList>
    </citation>
    <scope>NUCLEOTIDE SEQUENCE</scope>
    <source>
        <strain evidence="2">JCM11759T</strain>
    </source>
</reference>
<gene>
    <name evidence="2" type="ORF">NE857_27345</name>
</gene>
<keyword evidence="3" id="KW-1185">Reference proteome</keyword>
<name>A0ABY5D3L1_9ACTN</name>
<accession>A0ABY5D3L1</accession>
<evidence type="ECO:0000313" key="3">
    <source>
        <dbReference type="Proteomes" id="UP001055940"/>
    </source>
</evidence>